<organism evidence="2 3">
    <name type="scientific">Klebsormidium nitens</name>
    <name type="common">Green alga</name>
    <name type="synonym">Ulothrix nitens</name>
    <dbReference type="NCBI Taxonomy" id="105231"/>
    <lineage>
        <taxon>Eukaryota</taxon>
        <taxon>Viridiplantae</taxon>
        <taxon>Streptophyta</taxon>
        <taxon>Klebsormidiophyceae</taxon>
        <taxon>Klebsormidiales</taxon>
        <taxon>Klebsormidiaceae</taxon>
        <taxon>Klebsormidium</taxon>
    </lineage>
</organism>
<dbReference type="Proteomes" id="UP000054558">
    <property type="component" value="Unassembled WGS sequence"/>
</dbReference>
<dbReference type="AlphaFoldDB" id="A0A1Y1IGD8"/>
<accession>A0A1Y1IGD8</accession>
<gene>
    <name evidence="2" type="ORF">KFL_004020070</name>
</gene>
<proteinExistence type="predicted"/>
<evidence type="ECO:0000313" key="3">
    <source>
        <dbReference type="Proteomes" id="UP000054558"/>
    </source>
</evidence>
<reference evidence="2 3" key="1">
    <citation type="journal article" date="2014" name="Nat. Commun.">
        <title>Klebsormidium flaccidum genome reveals primary factors for plant terrestrial adaptation.</title>
        <authorList>
            <person name="Hori K."/>
            <person name="Maruyama F."/>
            <person name="Fujisawa T."/>
            <person name="Togashi T."/>
            <person name="Yamamoto N."/>
            <person name="Seo M."/>
            <person name="Sato S."/>
            <person name="Yamada T."/>
            <person name="Mori H."/>
            <person name="Tajima N."/>
            <person name="Moriyama T."/>
            <person name="Ikeuchi M."/>
            <person name="Watanabe M."/>
            <person name="Wada H."/>
            <person name="Kobayashi K."/>
            <person name="Saito M."/>
            <person name="Masuda T."/>
            <person name="Sasaki-Sekimoto Y."/>
            <person name="Mashiguchi K."/>
            <person name="Awai K."/>
            <person name="Shimojima M."/>
            <person name="Masuda S."/>
            <person name="Iwai M."/>
            <person name="Nobusawa T."/>
            <person name="Narise T."/>
            <person name="Kondo S."/>
            <person name="Saito H."/>
            <person name="Sato R."/>
            <person name="Murakawa M."/>
            <person name="Ihara Y."/>
            <person name="Oshima-Yamada Y."/>
            <person name="Ohtaka K."/>
            <person name="Satoh M."/>
            <person name="Sonobe K."/>
            <person name="Ishii M."/>
            <person name="Ohtani R."/>
            <person name="Kanamori-Sato M."/>
            <person name="Honoki R."/>
            <person name="Miyazaki D."/>
            <person name="Mochizuki H."/>
            <person name="Umetsu J."/>
            <person name="Higashi K."/>
            <person name="Shibata D."/>
            <person name="Kamiya Y."/>
            <person name="Sato N."/>
            <person name="Nakamura Y."/>
            <person name="Tabata S."/>
            <person name="Ida S."/>
            <person name="Kurokawa K."/>
            <person name="Ohta H."/>
        </authorList>
    </citation>
    <scope>NUCLEOTIDE SEQUENCE [LARGE SCALE GENOMIC DNA]</scope>
    <source>
        <strain evidence="2 3">NIES-2285</strain>
    </source>
</reference>
<evidence type="ECO:0000313" key="2">
    <source>
        <dbReference type="EMBL" id="GAQ88121.1"/>
    </source>
</evidence>
<evidence type="ECO:0000256" key="1">
    <source>
        <dbReference type="SAM" id="MobiDB-lite"/>
    </source>
</evidence>
<feature type="region of interest" description="Disordered" evidence="1">
    <location>
        <begin position="358"/>
        <end position="383"/>
    </location>
</feature>
<keyword evidence="3" id="KW-1185">Reference proteome</keyword>
<dbReference type="EMBL" id="DF237351">
    <property type="protein sequence ID" value="GAQ88121.1"/>
    <property type="molecule type" value="Genomic_DNA"/>
</dbReference>
<sequence length="383" mass="43100">MGAKLLRRRHVAVGSKCLGFSRRNRDVTEPSERIKAAAARRHAAHCTMKADYRRPQPRRQSMRWRPKSHRLALPAPGGDLNKHDDVAAQQAPQIDEHEGAIQEIDGPEPMAIDYYGGEPNRNPGYDEQNQTPKPSVVIPWIFKEVAALEGRLVLSYKRDISILGLFQSMPEENRQQRVTMRTTQYPAFAEALLQSWLHEGGESFKDVFCEQTWGAVAGYLPADAIPPKDVPEIELFLEEFLGGKEFGLSTTVTVGGRCGDQLVPTVFRAFSDKVRTAQVQNLHVKTILRAQNFLYHLVKGYSLSPERSMLTHPEWTGSFVVSGRHWELRDKYAGLYSEFETAVNKGCGAKQEADRAKGETEMQLKGGFRQSLMQRAPWGPGQN</sequence>
<protein>
    <submittedName>
        <fullName evidence="2">Uncharacterized protein</fullName>
    </submittedName>
</protein>
<name>A0A1Y1IGD8_KLENI</name>